<evidence type="ECO:0000256" key="1">
    <source>
        <dbReference type="ARBA" id="ARBA00022898"/>
    </source>
</evidence>
<keyword evidence="4" id="KW-0808">Transferase</keyword>
<dbReference type="KEGG" id="bvo:Pan97_19970"/>
<dbReference type="PANTHER" id="PTHR30244">
    <property type="entry name" value="TRANSAMINASE"/>
    <property type="match status" value="1"/>
</dbReference>
<dbReference type="InterPro" id="IPR015424">
    <property type="entry name" value="PyrdxlP-dep_Trfase"/>
</dbReference>
<dbReference type="Gene3D" id="3.90.1150.10">
    <property type="entry name" value="Aspartate Aminotransferase, domain 1"/>
    <property type="match status" value="1"/>
</dbReference>
<evidence type="ECO:0000313" key="4">
    <source>
        <dbReference type="EMBL" id="QDU74977.1"/>
    </source>
</evidence>
<dbReference type="GO" id="GO:0047310">
    <property type="term" value="F:glutamine-scyllo-inositol transaminase activity"/>
    <property type="evidence" value="ECO:0007669"/>
    <property type="project" value="UniProtKB-EC"/>
</dbReference>
<evidence type="ECO:0000256" key="3">
    <source>
        <dbReference type="RuleBase" id="RU004508"/>
    </source>
</evidence>
<keyword evidence="5" id="KW-1185">Reference proteome</keyword>
<dbReference type="GO" id="GO:0000271">
    <property type="term" value="P:polysaccharide biosynthetic process"/>
    <property type="evidence" value="ECO:0007669"/>
    <property type="project" value="TreeGrafter"/>
</dbReference>
<keyword evidence="1 3" id="KW-0663">Pyridoxal phosphate</keyword>
<dbReference type="AlphaFoldDB" id="A0A518C6X6"/>
<dbReference type="SUPFAM" id="SSF53383">
    <property type="entry name" value="PLP-dependent transferases"/>
    <property type="match status" value="1"/>
</dbReference>
<dbReference type="EC" id="2.6.1.50" evidence="4"/>
<name>A0A518C6X6_9BACT</name>
<reference evidence="5" key="1">
    <citation type="submission" date="2019-02" db="EMBL/GenBank/DDBJ databases">
        <title>Deep-cultivation of Planctomycetes and their phenomic and genomic characterization uncovers novel biology.</title>
        <authorList>
            <person name="Wiegand S."/>
            <person name="Jogler M."/>
            <person name="Boedeker C."/>
            <person name="Pinto D."/>
            <person name="Vollmers J."/>
            <person name="Rivas-Marin E."/>
            <person name="Kohn T."/>
            <person name="Peeters S.H."/>
            <person name="Heuer A."/>
            <person name="Rast P."/>
            <person name="Oberbeckmann S."/>
            <person name="Bunk B."/>
            <person name="Jeske O."/>
            <person name="Meyerdierks A."/>
            <person name="Storesund J.E."/>
            <person name="Kallscheuer N."/>
            <person name="Luecker S."/>
            <person name="Lage O.M."/>
            <person name="Pohl T."/>
            <person name="Merkel B.J."/>
            <person name="Hornburger P."/>
            <person name="Mueller R.-W."/>
            <person name="Bruemmer F."/>
            <person name="Labrenz M."/>
            <person name="Spormann A.M."/>
            <person name="Op den Camp H."/>
            <person name="Overmann J."/>
            <person name="Amann R."/>
            <person name="Jetten M.S.M."/>
            <person name="Mascher T."/>
            <person name="Medema M.H."/>
            <person name="Devos D.P."/>
            <person name="Kaster A.-K."/>
            <person name="Ovreas L."/>
            <person name="Rohde M."/>
            <person name="Galperin M.Y."/>
            <person name="Jogler C."/>
        </authorList>
    </citation>
    <scope>NUCLEOTIDE SEQUENCE [LARGE SCALE GENOMIC DNA]</scope>
    <source>
        <strain evidence="5">Pan97</strain>
    </source>
</reference>
<dbReference type="EMBL" id="CP036289">
    <property type="protein sequence ID" value="QDU74977.1"/>
    <property type="molecule type" value="Genomic_DNA"/>
</dbReference>
<proteinExistence type="inferred from homology"/>
<dbReference type="InterPro" id="IPR015421">
    <property type="entry name" value="PyrdxlP-dep_Trfase_major"/>
</dbReference>
<dbReference type="Proteomes" id="UP000318626">
    <property type="component" value="Chromosome"/>
</dbReference>
<protein>
    <submittedName>
        <fullName evidence="4">L-glutamine:scyllo-inosose aminotransferase</fullName>
        <ecNumber evidence="4">2.6.1.50</ecNumber>
    </submittedName>
</protein>
<evidence type="ECO:0000256" key="2">
    <source>
        <dbReference type="ARBA" id="ARBA00037999"/>
    </source>
</evidence>
<evidence type="ECO:0000313" key="5">
    <source>
        <dbReference type="Proteomes" id="UP000318626"/>
    </source>
</evidence>
<dbReference type="Gene3D" id="3.40.640.10">
    <property type="entry name" value="Type I PLP-dependent aspartate aminotransferase-like (Major domain)"/>
    <property type="match status" value="1"/>
</dbReference>
<keyword evidence="4" id="KW-0032">Aminotransferase</keyword>
<dbReference type="PANTHER" id="PTHR30244:SF36">
    <property type="entry name" value="3-OXO-GLUCOSE-6-PHOSPHATE:GLUTAMATE AMINOTRANSFERASE"/>
    <property type="match status" value="1"/>
</dbReference>
<dbReference type="GO" id="GO:0030170">
    <property type="term" value="F:pyridoxal phosphate binding"/>
    <property type="evidence" value="ECO:0007669"/>
    <property type="project" value="TreeGrafter"/>
</dbReference>
<sequence>MGRVLDSSIWELRGYDCLVFCQIVGCQGFDRSRHQSQVLRWTWQEAGRQYKDREKYVNVRSARISLPQSRNFTISDRDDLPPFDPRWSEWPCPGDQAIREALLRAHEDGSWGRYHGPNVEQLEAELAAFHEVPAALSCASGTIAVQIALRSLNLPDGSEVILAAYDFPGNFRAIQDSGLFPVLVDINPRTWCLDVETIEAAITEKTSAVIVSHLHGGIADMPAIREMADRRGIAIVEDACQAPGARLHGKRLGTFGDVGVLSFGGSKLLTAGRGGAILTERADVLQRAKIFCERGNHAFPLSELQAAVIRPQLKRLDQWNQRRWSSVQRLRELLASWEGYLSPIQLRADSEPAFYKHAWLAKSEQVATRLVGRSEKLGLPVGSGFRGFTKRPSSQARKVGTLNDAENAASRTVLLHHPILMHELAAMDWMARWFSWELAAMVGSRPDSESI</sequence>
<organism evidence="4 5">
    <name type="scientific">Bremerella volcania</name>
    <dbReference type="NCBI Taxonomy" id="2527984"/>
    <lineage>
        <taxon>Bacteria</taxon>
        <taxon>Pseudomonadati</taxon>
        <taxon>Planctomycetota</taxon>
        <taxon>Planctomycetia</taxon>
        <taxon>Pirellulales</taxon>
        <taxon>Pirellulaceae</taxon>
        <taxon>Bremerella</taxon>
    </lineage>
</organism>
<dbReference type="InterPro" id="IPR000653">
    <property type="entry name" value="DegT/StrS_aminotransferase"/>
</dbReference>
<comment type="similarity">
    <text evidence="2 3">Belongs to the DegT/DnrJ/EryC1 family.</text>
</comment>
<gene>
    <name evidence="4" type="primary">stsC</name>
    <name evidence="4" type="ORF">Pan97_19970</name>
</gene>
<dbReference type="InterPro" id="IPR015422">
    <property type="entry name" value="PyrdxlP-dep_Trfase_small"/>
</dbReference>
<accession>A0A518C6X6</accession>
<dbReference type="Pfam" id="PF01041">
    <property type="entry name" value="DegT_DnrJ_EryC1"/>
    <property type="match status" value="1"/>
</dbReference>